<evidence type="ECO:0000313" key="2">
    <source>
        <dbReference type="Proteomes" id="UP000199520"/>
    </source>
</evidence>
<reference evidence="2" key="1">
    <citation type="submission" date="2016-10" db="EMBL/GenBank/DDBJ databases">
        <authorList>
            <person name="Varghese N."/>
            <person name="Submissions S."/>
        </authorList>
    </citation>
    <scope>NUCLEOTIDE SEQUENCE [LARGE SCALE GENOMIC DNA]</scope>
    <source>
        <strain evidence="2">DSM 13327</strain>
    </source>
</reference>
<gene>
    <name evidence="1" type="ORF">SAMN04490355_104030</name>
</gene>
<dbReference type="Gene3D" id="3.60.20.10">
    <property type="entry name" value="Glutamine Phosphoribosylpyrophosphate, subunit 1, domain 1"/>
    <property type="match status" value="1"/>
</dbReference>
<dbReference type="EMBL" id="FOTS01000040">
    <property type="protein sequence ID" value="SFM09289.1"/>
    <property type="molecule type" value="Genomic_DNA"/>
</dbReference>
<dbReference type="SUPFAM" id="SSF56235">
    <property type="entry name" value="N-terminal nucleophile aminohydrolases (Ntn hydrolases)"/>
    <property type="match status" value="1"/>
</dbReference>
<dbReference type="RefSeq" id="WP_090940815.1">
    <property type="nucleotide sequence ID" value="NZ_FOTS01000040.1"/>
</dbReference>
<protein>
    <recommendedName>
        <fullName evidence="3">ATP-dependent protease HslVU (ClpYQ), peptidase subunit</fullName>
    </recommendedName>
</protein>
<sequence>MTCVAAVVYDNVVYMGADSAGVAGTDLTVRADQKVFTNGEFLIGFTSSFRMGQLLRYAFTPPKYYADEKDLYAYMVTDFINAVRTCLKNGGYAQIDKGEEIGGIFLVGVRGRLFQVESDYQVGESAYPYSAVGCGEAYALGALSVTHTIDPEKRIQLALSTAENFSAGVRGPFVVLNTSMVNHV</sequence>
<dbReference type="InterPro" id="IPR029055">
    <property type="entry name" value="Ntn_hydrolases_N"/>
</dbReference>
<accession>A0A1I4N192</accession>
<organism evidence="1 2">
    <name type="scientific">Pelosinus propionicus DSM 13327</name>
    <dbReference type="NCBI Taxonomy" id="1123291"/>
    <lineage>
        <taxon>Bacteria</taxon>
        <taxon>Bacillati</taxon>
        <taxon>Bacillota</taxon>
        <taxon>Negativicutes</taxon>
        <taxon>Selenomonadales</taxon>
        <taxon>Sporomusaceae</taxon>
        <taxon>Pelosinus</taxon>
    </lineage>
</organism>
<dbReference type="AlphaFoldDB" id="A0A1I4N192"/>
<dbReference type="STRING" id="1123291.SAMN04490355_104030"/>
<keyword evidence="2" id="KW-1185">Reference proteome</keyword>
<dbReference type="Proteomes" id="UP000199520">
    <property type="component" value="Unassembled WGS sequence"/>
</dbReference>
<evidence type="ECO:0000313" key="1">
    <source>
        <dbReference type="EMBL" id="SFM09289.1"/>
    </source>
</evidence>
<proteinExistence type="predicted"/>
<evidence type="ECO:0008006" key="3">
    <source>
        <dbReference type="Google" id="ProtNLM"/>
    </source>
</evidence>
<name>A0A1I4N192_9FIRM</name>
<dbReference type="OrthoDB" id="8354941at2"/>